<organism evidence="1 2">
    <name type="scientific">Pseudoalteromonas denitrificans DSM 6059</name>
    <dbReference type="NCBI Taxonomy" id="1123010"/>
    <lineage>
        <taxon>Bacteria</taxon>
        <taxon>Pseudomonadati</taxon>
        <taxon>Pseudomonadota</taxon>
        <taxon>Gammaproteobacteria</taxon>
        <taxon>Alteromonadales</taxon>
        <taxon>Pseudoalteromonadaceae</taxon>
        <taxon>Pseudoalteromonas</taxon>
    </lineage>
</organism>
<dbReference type="PANTHER" id="PTHR30292:SF0">
    <property type="entry name" value="5-OXOPROLINASE SUBUNIT A"/>
    <property type="match status" value="1"/>
</dbReference>
<name>A0A1I1P7U2_9GAMM</name>
<dbReference type="STRING" id="1123010.SAMN02745724_03211"/>
<sequence>MKVIDINCDLGEGGCIDDCDLDAKLMQYISSCNIACGGHAGNEEIIRKSLLNAQLNGLKIGAHPGYADKKNFGRISLKISSDILLNSIQEQLDLFLKIASELDIHVEHIKFHGALYNDLEQNPDLASSLSSLIKQNYAYLKVVGLAGGLLEKKSRFLGLSFLPEGFMDRSYLSTGMLTPRSKANAMIEGRKNVINQALLLANNDPILTSDHQYIKPKVKTICLHGDNVNAISIAKNLNESLVKAGFIIK</sequence>
<dbReference type="CDD" id="cd10801">
    <property type="entry name" value="LamB_YcsF_like_1"/>
    <property type="match status" value="1"/>
</dbReference>
<proteinExistence type="predicted"/>
<dbReference type="Pfam" id="PF03746">
    <property type="entry name" value="LamB_YcsF"/>
    <property type="match status" value="1"/>
</dbReference>
<keyword evidence="2" id="KW-1185">Reference proteome</keyword>
<dbReference type="Proteomes" id="UP000198862">
    <property type="component" value="Unassembled WGS sequence"/>
</dbReference>
<dbReference type="EMBL" id="FOLO01000028">
    <property type="protein sequence ID" value="SFD02070.1"/>
    <property type="molecule type" value="Genomic_DNA"/>
</dbReference>
<dbReference type="RefSeq" id="WP_091986500.1">
    <property type="nucleotide sequence ID" value="NZ_FOLO01000028.1"/>
</dbReference>
<accession>A0A1I1P7U2</accession>
<dbReference type="InterPro" id="IPR011330">
    <property type="entry name" value="Glyco_hydro/deAcase_b/a-brl"/>
</dbReference>
<protein>
    <submittedName>
        <fullName evidence="1">UPF0271 protein</fullName>
    </submittedName>
</protein>
<dbReference type="AlphaFoldDB" id="A0A1I1P7U2"/>
<dbReference type="InterPro" id="IPR005501">
    <property type="entry name" value="LamB/YcsF/PxpA-like"/>
</dbReference>
<gene>
    <name evidence="1" type="ORF">SAMN02745724_03211</name>
</gene>
<reference evidence="1 2" key="1">
    <citation type="submission" date="2016-10" db="EMBL/GenBank/DDBJ databases">
        <authorList>
            <person name="de Groot N.N."/>
        </authorList>
    </citation>
    <scope>NUCLEOTIDE SEQUENCE [LARGE SCALE GENOMIC DNA]</scope>
    <source>
        <strain evidence="1 2">DSM 6059</strain>
    </source>
</reference>
<evidence type="ECO:0000313" key="2">
    <source>
        <dbReference type="Proteomes" id="UP000198862"/>
    </source>
</evidence>
<dbReference type="GO" id="GO:0005975">
    <property type="term" value="P:carbohydrate metabolic process"/>
    <property type="evidence" value="ECO:0007669"/>
    <property type="project" value="InterPro"/>
</dbReference>
<dbReference type="Gene3D" id="3.20.20.370">
    <property type="entry name" value="Glycoside hydrolase/deacetylase"/>
    <property type="match status" value="1"/>
</dbReference>
<dbReference type="OrthoDB" id="9773478at2"/>
<dbReference type="PANTHER" id="PTHR30292">
    <property type="entry name" value="UNCHARACTERIZED PROTEIN YBGL-RELATED"/>
    <property type="match status" value="1"/>
</dbReference>
<evidence type="ECO:0000313" key="1">
    <source>
        <dbReference type="EMBL" id="SFD02070.1"/>
    </source>
</evidence>
<dbReference type="SUPFAM" id="SSF88713">
    <property type="entry name" value="Glycoside hydrolase/deacetylase"/>
    <property type="match status" value="1"/>
</dbReference>